<feature type="signal peptide" evidence="2">
    <location>
        <begin position="1"/>
        <end position="17"/>
    </location>
</feature>
<dbReference type="Pfam" id="PF13511">
    <property type="entry name" value="DUF4124"/>
    <property type="match status" value="1"/>
</dbReference>
<evidence type="ECO:0000313" key="4">
    <source>
        <dbReference type="EMBL" id="GGW93022.1"/>
    </source>
</evidence>
<comment type="caution">
    <text evidence="4">The sequence shown here is derived from an EMBL/GenBank/DDBJ whole genome shotgun (WGS) entry which is preliminary data.</text>
</comment>
<dbReference type="InterPro" id="IPR013783">
    <property type="entry name" value="Ig-like_fold"/>
</dbReference>
<feature type="compositionally biased region" description="Polar residues" evidence="1">
    <location>
        <begin position="74"/>
        <end position="83"/>
    </location>
</feature>
<reference evidence="4" key="2">
    <citation type="submission" date="2020-09" db="EMBL/GenBank/DDBJ databases">
        <authorList>
            <person name="Sun Q."/>
            <person name="Kim S."/>
        </authorList>
    </citation>
    <scope>NUCLEOTIDE SEQUENCE</scope>
    <source>
        <strain evidence="4">KCTC 22164</strain>
    </source>
</reference>
<dbReference type="AlphaFoldDB" id="A0A918JQ69"/>
<feature type="domain" description="DUF4124" evidence="3">
    <location>
        <begin position="6"/>
        <end position="64"/>
    </location>
</feature>
<keyword evidence="2" id="KW-0732">Signal</keyword>
<evidence type="ECO:0000259" key="3">
    <source>
        <dbReference type="Pfam" id="PF13511"/>
    </source>
</evidence>
<dbReference type="Gene3D" id="2.60.40.10">
    <property type="entry name" value="Immunoglobulins"/>
    <property type="match status" value="1"/>
</dbReference>
<protein>
    <recommendedName>
        <fullName evidence="3">DUF4124 domain-containing protein</fullName>
    </recommendedName>
</protein>
<evidence type="ECO:0000256" key="2">
    <source>
        <dbReference type="SAM" id="SignalP"/>
    </source>
</evidence>
<evidence type="ECO:0000313" key="5">
    <source>
        <dbReference type="Proteomes" id="UP000631300"/>
    </source>
</evidence>
<reference evidence="4" key="1">
    <citation type="journal article" date="2014" name="Int. J. Syst. Evol. Microbiol.">
        <title>Complete genome sequence of Corynebacterium casei LMG S-19264T (=DSM 44701T), isolated from a smear-ripened cheese.</title>
        <authorList>
            <consortium name="US DOE Joint Genome Institute (JGI-PGF)"/>
            <person name="Walter F."/>
            <person name="Albersmeier A."/>
            <person name="Kalinowski J."/>
            <person name="Ruckert C."/>
        </authorList>
    </citation>
    <scope>NUCLEOTIDE SEQUENCE</scope>
    <source>
        <strain evidence="4">KCTC 22164</strain>
    </source>
</reference>
<sequence length="170" mass="18517">MRHWLLLFGLLSSVATAQVYKVVQEDGTVLYTDDPVAGSEQIEFDDATRNVATPLATPTPPKPSPADDKEKPQYNVSISTPQPEATIRDNRGNVTIRAQKTPANAAVRFQLVFDGKARQTNNSGVFALTGVNRGAHNYQVKLLDNKGKTLASTPSQTLYLHQASVLINNN</sequence>
<keyword evidence="5" id="KW-1185">Reference proteome</keyword>
<dbReference type="InterPro" id="IPR025392">
    <property type="entry name" value="DUF4124"/>
</dbReference>
<organism evidence="4 5">
    <name type="scientific">Alteromonas halophila</name>
    <dbReference type="NCBI Taxonomy" id="516698"/>
    <lineage>
        <taxon>Bacteria</taxon>
        <taxon>Pseudomonadati</taxon>
        <taxon>Pseudomonadota</taxon>
        <taxon>Gammaproteobacteria</taxon>
        <taxon>Alteromonadales</taxon>
        <taxon>Alteromonadaceae</taxon>
        <taxon>Alteromonas/Salinimonas group</taxon>
        <taxon>Alteromonas</taxon>
    </lineage>
</organism>
<feature type="region of interest" description="Disordered" evidence="1">
    <location>
        <begin position="45"/>
        <end position="87"/>
    </location>
</feature>
<name>A0A918JQ69_9ALTE</name>
<proteinExistence type="predicted"/>
<evidence type="ECO:0000256" key="1">
    <source>
        <dbReference type="SAM" id="MobiDB-lite"/>
    </source>
</evidence>
<gene>
    <name evidence="4" type="ORF">GCM10007391_29110</name>
</gene>
<feature type="chain" id="PRO_5037379775" description="DUF4124 domain-containing protein" evidence="2">
    <location>
        <begin position="18"/>
        <end position="170"/>
    </location>
</feature>
<dbReference type="Proteomes" id="UP000631300">
    <property type="component" value="Unassembled WGS sequence"/>
</dbReference>
<accession>A0A918JQ69</accession>
<dbReference type="EMBL" id="BMXP01000009">
    <property type="protein sequence ID" value="GGW93022.1"/>
    <property type="molecule type" value="Genomic_DNA"/>
</dbReference>
<dbReference type="RefSeq" id="WP_189407750.1">
    <property type="nucleotide sequence ID" value="NZ_BMXP01000009.1"/>
</dbReference>